<keyword evidence="4" id="KW-1185">Reference proteome</keyword>
<evidence type="ECO:0000313" key="3">
    <source>
        <dbReference type="EMBL" id="PHT76449.1"/>
    </source>
</evidence>
<organism evidence="3 4">
    <name type="scientific">Capsicum annuum</name>
    <name type="common">Capsicum pepper</name>
    <dbReference type="NCBI Taxonomy" id="4072"/>
    <lineage>
        <taxon>Eukaryota</taxon>
        <taxon>Viridiplantae</taxon>
        <taxon>Streptophyta</taxon>
        <taxon>Embryophyta</taxon>
        <taxon>Tracheophyta</taxon>
        <taxon>Spermatophyta</taxon>
        <taxon>Magnoliopsida</taxon>
        <taxon>eudicotyledons</taxon>
        <taxon>Gunneridae</taxon>
        <taxon>Pentapetalae</taxon>
        <taxon>asterids</taxon>
        <taxon>lamiids</taxon>
        <taxon>Solanales</taxon>
        <taxon>Solanaceae</taxon>
        <taxon>Solanoideae</taxon>
        <taxon>Capsiceae</taxon>
        <taxon>Capsicum</taxon>
    </lineage>
</organism>
<keyword evidence="2" id="KW-0732">Signal</keyword>
<dbReference type="Proteomes" id="UP000222542">
    <property type="component" value="Unassembled WGS sequence"/>
</dbReference>
<dbReference type="STRING" id="4072.A0A2G2Z399"/>
<protein>
    <submittedName>
        <fullName evidence="3">Uncharacterized protein</fullName>
    </submittedName>
</protein>
<sequence>MGSRCLILLEGLNLIVLDSLTWIEMDVKDTQYIMCLANEWGTESNMDPAGLGPLANIQCWHLKSRVGPGGVVPSKRLGHDLVGVEQSPEKLVLLELCVLDLSSPGMPRSKICSTSQARVTRSADITGNIGYTPTSTSKLKWNGNTAISTKKLQEIKEKKRKKNVESSSNNSSKKTLIQSSRCPGNCSHVDYFKHCFKLDQLT</sequence>
<dbReference type="Gramene" id="PHT76449">
    <property type="protein sequence ID" value="PHT76449"/>
    <property type="gene ID" value="T459_19971"/>
</dbReference>
<feature type="compositionally biased region" description="Low complexity" evidence="1">
    <location>
        <begin position="165"/>
        <end position="174"/>
    </location>
</feature>
<evidence type="ECO:0000256" key="1">
    <source>
        <dbReference type="SAM" id="MobiDB-lite"/>
    </source>
</evidence>
<accession>A0A2G2Z399</accession>
<comment type="caution">
    <text evidence="3">The sequence shown here is derived from an EMBL/GenBank/DDBJ whole genome shotgun (WGS) entry which is preliminary data.</text>
</comment>
<proteinExistence type="predicted"/>
<reference evidence="3 4" key="1">
    <citation type="journal article" date="2014" name="Nat. Genet.">
        <title>Genome sequence of the hot pepper provides insights into the evolution of pungency in Capsicum species.</title>
        <authorList>
            <person name="Kim S."/>
            <person name="Park M."/>
            <person name="Yeom S.I."/>
            <person name="Kim Y.M."/>
            <person name="Lee J.M."/>
            <person name="Lee H.A."/>
            <person name="Seo E."/>
            <person name="Choi J."/>
            <person name="Cheong K."/>
            <person name="Kim K.T."/>
            <person name="Jung K."/>
            <person name="Lee G.W."/>
            <person name="Oh S.K."/>
            <person name="Bae C."/>
            <person name="Kim S.B."/>
            <person name="Lee H.Y."/>
            <person name="Kim S.Y."/>
            <person name="Kim M.S."/>
            <person name="Kang B.C."/>
            <person name="Jo Y.D."/>
            <person name="Yang H.B."/>
            <person name="Jeong H.J."/>
            <person name="Kang W.H."/>
            <person name="Kwon J.K."/>
            <person name="Shin C."/>
            <person name="Lim J.Y."/>
            <person name="Park J.H."/>
            <person name="Huh J.H."/>
            <person name="Kim J.S."/>
            <person name="Kim B.D."/>
            <person name="Cohen O."/>
            <person name="Paran I."/>
            <person name="Suh M.C."/>
            <person name="Lee S.B."/>
            <person name="Kim Y.K."/>
            <person name="Shin Y."/>
            <person name="Noh S.J."/>
            <person name="Park J."/>
            <person name="Seo Y.S."/>
            <person name="Kwon S.Y."/>
            <person name="Kim H.A."/>
            <person name="Park J.M."/>
            <person name="Kim H.J."/>
            <person name="Choi S.B."/>
            <person name="Bosland P.W."/>
            <person name="Reeves G."/>
            <person name="Jo S.H."/>
            <person name="Lee B.W."/>
            <person name="Cho H.T."/>
            <person name="Choi H.S."/>
            <person name="Lee M.S."/>
            <person name="Yu Y."/>
            <person name="Do Choi Y."/>
            <person name="Park B.S."/>
            <person name="van Deynze A."/>
            <person name="Ashrafi H."/>
            <person name="Hill T."/>
            <person name="Kim W.T."/>
            <person name="Pai H.S."/>
            <person name="Ahn H.K."/>
            <person name="Yeam I."/>
            <person name="Giovannoni J.J."/>
            <person name="Rose J.K."/>
            <person name="Sorensen I."/>
            <person name="Lee S.J."/>
            <person name="Kim R.W."/>
            <person name="Choi I.Y."/>
            <person name="Choi B.S."/>
            <person name="Lim J.S."/>
            <person name="Lee Y.H."/>
            <person name="Choi D."/>
        </authorList>
    </citation>
    <scope>NUCLEOTIDE SEQUENCE [LARGE SCALE GENOMIC DNA]</scope>
    <source>
        <strain evidence="4">cv. CM334</strain>
    </source>
</reference>
<dbReference type="EMBL" id="AYRZ02000007">
    <property type="protein sequence ID" value="PHT76449.1"/>
    <property type="molecule type" value="Genomic_DNA"/>
</dbReference>
<reference evidence="3 4" key="2">
    <citation type="journal article" date="2017" name="Genome Biol.">
        <title>New reference genome sequences of hot pepper reveal the massive evolution of plant disease-resistance genes by retroduplication.</title>
        <authorList>
            <person name="Kim S."/>
            <person name="Park J."/>
            <person name="Yeom S.I."/>
            <person name="Kim Y.M."/>
            <person name="Seo E."/>
            <person name="Kim K.T."/>
            <person name="Kim M.S."/>
            <person name="Lee J.M."/>
            <person name="Cheong K."/>
            <person name="Shin H.S."/>
            <person name="Kim S.B."/>
            <person name="Han K."/>
            <person name="Lee J."/>
            <person name="Park M."/>
            <person name="Lee H.A."/>
            <person name="Lee H.Y."/>
            <person name="Lee Y."/>
            <person name="Oh S."/>
            <person name="Lee J.H."/>
            <person name="Choi E."/>
            <person name="Choi E."/>
            <person name="Lee S.E."/>
            <person name="Jeon J."/>
            <person name="Kim H."/>
            <person name="Choi G."/>
            <person name="Song H."/>
            <person name="Lee J."/>
            <person name="Lee S.C."/>
            <person name="Kwon J.K."/>
            <person name="Lee H.Y."/>
            <person name="Koo N."/>
            <person name="Hong Y."/>
            <person name="Kim R.W."/>
            <person name="Kang W.H."/>
            <person name="Huh J.H."/>
            <person name="Kang B.C."/>
            <person name="Yang T.J."/>
            <person name="Lee Y.H."/>
            <person name="Bennetzen J.L."/>
            <person name="Choi D."/>
        </authorList>
    </citation>
    <scope>NUCLEOTIDE SEQUENCE [LARGE SCALE GENOMIC DNA]</scope>
    <source>
        <strain evidence="4">cv. CM334</strain>
    </source>
</reference>
<feature type="region of interest" description="Disordered" evidence="1">
    <location>
        <begin position="154"/>
        <end position="181"/>
    </location>
</feature>
<dbReference type="AlphaFoldDB" id="A0A2G2Z399"/>
<evidence type="ECO:0000313" key="4">
    <source>
        <dbReference type="Proteomes" id="UP000222542"/>
    </source>
</evidence>
<gene>
    <name evidence="3" type="ORF">T459_19971</name>
</gene>
<feature type="signal peptide" evidence="2">
    <location>
        <begin position="1"/>
        <end position="17"/>
    </location>
</feature>
<evidence type="ECO:0000256" key="2">
    <source>
        <dbReference type="SAM" id="SignalP"/>
    </source>
</evidence>
<name>A0A2G2Z399_CAPAN</name>
<feature type="chain" id="PRO_5013551994" evidence="2">
    <location>
        <begin position="18"/>
        <end position="202"/>
    </location>
</feature>